<evidence type="ECO:0000256" key="1">
    <source>
        <dbReference type="SAM" id="Coils"/>
    </source>
</evidence>
<feature type="compositionally biased region" description="Basic residues" evidence="2">
    <location>
        <begin position="632"/>
        <end position="646"/>
    </location>
</feature>
<feature type="compositionally biased region" description="Acidic residues" evidence="2">
    <location>
        <begin position="868"/>
        <end position="877"/>
    </location>
</feature>
<dbReference type="InParanoid" id="D8U7M4"/>
<accession>D8U7M4</accession>
<gene>
    <name evidence="3" type="ORF">VOLCADRAFT_95499</name>
</gene>
<feature type="compositionally biased region" description="Low complexity" evidence="2">
    <location>
        <begin position="703"/>
        <end position="716"/>
    </location>
</feature>
<organism evidence="4">
    <name type="scientific">Volvox carteri f. nagariensis</name>
    <dbReference type="NCBI Taxonomy" id="3068"/>
    <lineage>
        <taxon>Eukaryota</taxon>
        <taxon>Viridiplantae</taxon>
        <taxon>Chlorophyta</taxon>
        <taxon>core chlorophytes</taxon>
        <taxon>Chlorophyceae</taxon>
        <taxon>CS clade</taxon>
        <taxon>Chlamydomonadales</taxon>
        <taxon>Volvocaceae</taxon>
        <taxon>Volvox</taxon>
    </lineage>
</organism>
<feature type="compositionally biased region" description="Low complexity" evidence="2">
    <location>
        <begin position="472"/>
        <end position="502"/>
    </location>
</feature>
<feature type="coiled-coil region" evidence="1">
    <location>
        <begin position="276"/>
        <end position="350"/>
    </location>
</feature>
<feature type="compositionally biased region" description="Gly residues" evidence="2">
    <location>
        <begin position="677"/>
        <end position="688"/>
    </location>
</feature>
<evidence type="ECO:0000313" key="4">
    <source>
        <dbReference type="Proteomes" id="UP000001058"/>
    </source>
</evidence>
<dbReference type="KEGG" id="vcn:VOLCADRAFT_95499"/>
<dbReference type="Proteomes" id="UP000001058">
    <property type="component" value="Unassembled WGS sequence"/>
</dbReference>
<feature type="compositionally biased region" description="Basic and acidic residues" evidence="2">
    <location>
        <begin position="541"/>
        <end position="554"/>
    </location>
</feature>
<dbReference type="AlphaFoldDB" id="D8U7M4"/>
<feature type="compositionally biased region" description="Gly residues" evidence="2">
    <location>
        <begin position="800"/>
        <end position="818"/>
    </location>
</feature>
<feature type="region of interest" description="Disordered" evidence="2">
    <location>
        <begin position="179"/>
        <end position="214"/>
    </location>
</feature>
<dbReference type="EMBL" id="GL378365">
    <property type="protein sequence ID" value="EFJ44260.1"/>
    <property type="molecule type" value="Genomic_DNA"/>
</dbReference>
<feature type="region of interest" description="Disordered" evidence="2">
    <location>
        <begin position="241"/>
        <end position="267"/>
    </location>
</feature>
<sequence>MQETGQEQLQRGTVCKPIRTISEAASGRRRLMFGKNVQPVLDEMPPESIPPFYGPYKYRCAIFVLMLQDHATATIIRSGLAMPPSRTSVARLGQNQASFRGGTQDVGGMLMGDDNRLYGAAFPGSPLVAARSSLLDRSLPAVRAAAALEEELAAVKVKLTAAREEQKKAVAAVRKLEGEVQEERAARLDPTLWMSGAEPASSSSPKSGGERRTYTGRTGSVAAVAAAIAGDGGWDGDTDAAAAAAAGGGGVSPRRPRPASASAATSPLVTSLRWEVRQLTATRDALASQLAELKASSRVQRLQELQAEVERYRGEVSRQMGLMQLISSRLDAAEGEAAEARAALQSRQHDTAAAAEGGDGGAVPLALPPGNNLSKNTVRLALVVLQRAHKLIMAEARLVKSSFPPQLSLPELRELSIQRPNTAGAVEALVFLNSHIARSQLFQRWGFLTAAAPALGAFRVSRLRGRRRRLSPGRTSRPTSATSRATAAPTRGSATTAAAAGGDATRLGRGVLLTPEAGDPAAADQLKERLSESVAALAAEARERGLTEAERESPRGSVNAAAAAVAETGSAAALSRQDSTRSSHKGTTGYGSRTSGSAAGDQQHPRLTPSTAEVEAEDTAAVESERGEPSSHRHHHDHHDHHHHHDRHEGPCEPEEAQQQYIEVADEAAGESEADGYSGGYGDGGGGEAEVAEATEDRDVNVAAEEAAAAAEAAAEGEGRETYEDYDGVGGQGGEGDGGYAAGADGGGQEYGSAGGGGEQEAGGNGDGDDDGGNQYGDGHGGEDGSGAYPSGDAMSGAPWSGGEGVGEGAGGGGGGGTLALEQEVEGEGEAAEEVGVGGDGGQEEGVVQLGDEEEDAAAEEPLANDGGYEEEEEEGSGDTRLHHRREGARGAGVSVPNLAILLKPLTALEFSVPALEFSVPAPNACVPS</sequence>
<feature type="compositionally biased region" description="Low complexity" evidence="2">
    <location>
        <begin position="560"/>
        <end position="573"/>
    </location>
</feature>
<feature type="region of interest" description="Disordered" evidence="2">
    <location>
        <begin position="466"/>
        <end position="502"/>
    </location>
</feature>
<keyword evidence="4" id="KW-1185">Reference proteome</keyword>
<dbReference type="GeneID" id="9625069"/>
<feature type="compositionally biased region" description="Acidic residues" evidence="2">
    <location>
        <begin position="823"/>
        <end position="833"/>
    </location>
</feature>
<dbReference type="RefSeq" id="XP_002954619.1">
    <property type="nucleotide sequence ID" value="XM_002954573.1"/>
</dbReference>
<keyword evidence="1" id="KW-0175">Coiled coil</keyword>
<reference evidence="3 4" key="1">
    <citation type="journal article" date="2010" name="Science">
        <title>Genomic analysis of organismal complexity in the multicellular green alga Volvox carteri.</title>
        <authorList>
            <person name="Prochnik S.E."/>
            <person name="Umen J."/>
            <person name="Nedelcu A.M."/>
            <person name="Hallmann A."/>
            <person name="Miller S.M."/>
            <person name="Nishii I."/>
            <person name="Ferris P."/>
            <person name="Kuo A."/>
            <person name="Mitros T."/>
            <person name="Fritz-Laylin L.K."/>
            <person name="Hellsten U."/>
            <person name="Chapman J."/>
            <person name="Simakov O."/>
            <person name="Rensing S.A."/>
            <person name="Terry A."/>
            <person name="Pangilinan J."/>
            <person name="Kapitonov V."/>
            <person name="Jurka J."/>
            <person name="Salamov A."/>
            <person name="Shapiro H."/>
            <person name="Schmutz J."/>
            <person name="Grimwood J."/>
            <person name="Lindquist E."/>
            <person name="Lucas S."/>
            <person name="Grigoriev I.V."/>
            <person name="Schmitt R."/>
            <person name="Kirk D."/>
            <person name="Rokhsar D.S."/>
        </authorList>
    </citation>
    <scope>NUCLEOTIDE SEQUENCE [LARGE SCALE GENOMIC DNA]</scope>
    <source>
        <strain evidence="4">f. Nagariensis / Eve</strain>
    </source>
</reference>
<feature type="region of interest" description="Disordered" evidence="2">
    <location>
        <begin position="668"/>
        <end position="890"/>
    </location>
</feature>
<proteinExistence type="predicted"/>
<protein>
    <submittedName>
        <fullName evidence="3">Uncharacterized protein</fullName>
    </submittedName>
</protein>
<feature type="compositionally biased region" description="Gly residues" evidence="2">
    <location>
        <begin position="728"/>
        <end position="766"/>
    </location>
</feature>
<feature type="compositionally biased region" description="Low complexity" evidence="2">
    <location>
        <begin position="586"/>
        <end position="600"/>
    </location>
</feature>
<name>D8U7M4_VOLCA</name>
<evidence type="ECO:0000313" key="3">
    <source>
        <dbReference type="EMBL" id="EFJ44260.1"/>
    </source>
</evidence>
<feature type="compositionally biased region" description="Low complexity" evidence="2">
    <location>
        <begin position="258"/>
        <end position="267"/>
    </location>
</feature>
<feature type="region of interest" description="Disordered" evidence="2">
    <location>
        <begin position="541"/>
        <end position="656"/>
    </location>
</feature>
<evidence type="ECO:0000256" key="2">
    <source>
        <dbReference type="SAM" id="MobiDB-lite"/>
    </source>
</evidence>
<dbReference type="OrthoDB" id="552746at2759"/>
<feature type="coiled-coil region" evidence="1">
    <location>
        <begin position="145"/>
        <end position="179"/>
    </location>
</feature>